<gene>
    <name evidence="3" type="ORF">GCM10009798_13130</name>
</gene>
<name>A0ABN2QNE9_9ACTN</name>
<feature type="domain" description="Treble clef zinc finger" evidence="2">
    <location>
        <begin position="494"/>
        <end position="542"/>
    </location>
</feature>
<feature type="domain" description="Treble clef zinc finger" evidence="2">
    <location>
        <begin position="418"/>
        <end position="472"/>
    </location>
</feature>
<feature type="domain" description="Treble clef zinc finger" evidence="2">
    <location>
        <begin position="187"/>
        <end position="242"/>
    </location>
</feature>
<feature type="domain" description="Treble clef zinc finger" evidence="2">
    <location>
        <begin position="123"/>
        <end position="177"/>
    </location>
</feature>
<dbReference type="Pfam" id="PF14311">
    <property type="entry name" value="DUF4379"/>
    <property type="match status" value="6"/>
</dbReference>
<dbReference type="PANTHER" id="PTHR37317:SF1">
    <property type="entry name" value="ZINC-RIBBON DOMAIN-CONTAINING PROTEIN-RELATED"/>
    <property type="match status" value="1"/>
</dbReference>
<accession>A0ABN2QNE9</accession>
<proteinExistence type="predicted"/>
<evidence type="ECO:0000313" key="3">
    <source>
        <dbReference type="EMBL" id="GAA1955269.1"/>
    </source>
</evidence>
<reference evidence="3 4" key="1">
    <citation type="journal article" date="2019" name="Int. J. Syst. Evol. Microbiol.">
        <title>The Global Catalogue of Microorganisms (GCM) 10K type strain sequencing project: providing services to taxonomists for standard genome sequencing and annotation.</title>
        <authorList>
            <consortium name="The Broad Institute Genomics Platform"/>
            <consortium name="The Broad Institute Genome Sequencing Center for Infectious Disease"/>
            <person name="Wu L."/>
            <person name="Ma J."/>
        </authorList>
    </citation>
    <scope>NUCLEOTIDE SEQUENCE [LARGE SCALE GENOMIC DNA]</scope>
    <source>
        <strain evidence="3 4">JCM 15309</strain>
    </source>
</reference>
<dbReference type="PANTHER" id="PTHR37317">
    <property type="entry name" value="BLR8090 PROTEIN"/>
    <property type="match status" value="1"/>
</dbReference>
<dbReference type="Proteomes" id="UP001500571">
    <property type="component" value="Unassembled WGS sequence"/>
</dbReference>
<dbReference type="EMBL" id="BAAAPB010000001">
    <property type="protein sequence ID" value="GAA1955269.1"/>
    <property type="molecule type" value="Genomic_DNA"/>
</dbReference>
<evidence type="ECO:0000256" key="1">
    <source>
        <dbReference type="SAM" id="MobiDB-lite"/>
    </source>
</evidence>
<feature type="domain" description="Treble clef zinc finger" evidence="2">
    <location>
        <begin position="558"/>
        <end position="613"/>
    </location>
</feature>
<feature type="domain" description="Treble clef zinc finger" evidence="2">
    <location>
        <begin position="42"/>
        <end position="76"/>
    </location>
</feature>
<feature type="region of interest" description="Disordered" evidence="1">
    <location>
        <begin position="1"/>
        <end position="34"/>
    </location>
</feature>
<comment type="caution">
    <text evidence="3">The sequence shown here is derived from an EMBL/GenBank/DDBJ whole genome shotgun (WGS) entry which is preliminary data.</text>
</comment>
<evidence type="ECO:0000259" key="2">
    <source>
        <dbReference type="Pfam" id="PF14311"/>
    </source>
</evidence>
<evidence type="ECO:0000313" key="4">
    <source>
        <dbReference type="Proteomes" id="UP001500571"/>
    </source>
</evidence>
<sequence length="625" mass="69371">MSKVPERPSRGKHRTRVPHVSEGRWRPARPGQSIADRMPEYAKDWDYDENGDATPETVAWRSNHRANWKCHVCGKKSVRVVGGKAYTYEKEGPTGGCRGRLCPRRPRSVLAPERSLRRHGANLVASFCLEENQPDTPDTVSYSAKRVFMWRCLKNSTHADYRLSLPSQRKTGCPLCASLACTHPDVAAEWHPTKNGDLTPFDVTHGAKTEVWWRCSRDHEWPATVANRAHASHRTRCPECQRGQTSVIEIELFAELASVLSPTLGSGSVLNQRRIPGLTKSFGHGDIIVRLGRGDTEQLVVVEYDSAFFHAGREPKDQAKSDAVLAAGHRLVRVREQPLRALHPDDIECATPTPFRMAAVVLHRMLDRGWLDPVTAAAARTYIARGKRRGTALADSILNDIEYPDYGEESFAHSHAKLAGELDQHANGRVTARNLRADQAKKVWWRCRLEDLYESAPRDRARGRGCPYCAGKKVNLRTCLATVAPHIAAELPADIAPYTIHSGSMNSVNWTCSKPSCGHSWPTTVKARTKPGGSGCPACAGKVATPWRNLTTERPDVAAIWHPTENLPLRPENVLPGARTPCRWLCPCGEAFPNTVADRSSAKHQLCPGCSRKQGWASRRRKTSA</sequence>
<keyword evidence="4" id="KW-1185">Reference proteome</keyword>
<protein>
    <recommendedName>
        <fullName evidence="2">Treble clef zinc finger domain-containing protein</fullName>
    </recommendedName>
</protein>
<organism evidence="3 4">
    <name type="scientific">Nocardioides panacihumi</name>
    <dbReference type="NCBI Taxonomy" id="400774"/>
    <lineage>
        <taxon>Bacteria</taxon>
        <taxon>Bacillati</taxon>
        <taxon>Actinomycetota</taxon>
        <taxon>Actinomycetes</taxon>
        <taxon>Propionibacteriales</taxon>
        <taxon>Nocardioidaceae</taxon>
        <taxon>Nocardioides</taxon>
    </lineage>
</organism>
<dbReference type="InterPro" id="IPR025487">
    <property type="entry name" value="DUF4379"/>
</dbReference>